<gene>
    <name evidence="1" type="ORF">LA20249_07010</name>
</gene>
<sequence>MKKVIIYVHGKGGSASEIERFKEICPNYDFVGVAYQEYLPWIVEKQITDVYDQVSSQYDQVLILANSIGAYFTMLTKKMNIKKALFISPLLNMEQYLEDLLAKNSVTESELEQQKVVSINGEEITWKSLQYVRKNPVVWKVPTEILYGEHDDHTSMETLDSFTKSHNAHITIMQGGQHRFHTREQLAFLNNWLKKSLS</sequence>
<dbReference type="EMBL" id="CP018867">
    <property type="protein sequence ID" value="AUI71938.1"/>
    <property type="molecule type" value="Genomic_DNA"/>
</dbReference>
<dbReference type="InterPro" id="IPR029058">
    <property type="entry name" value="AB_hydrolase_fold"/>
</dbReference>
<dbReference type="KEGG" id="lali:LA20249_07010"/>
<evidence type="ECO:0000313" key="1">
    <source>
        <dbReference type="EMBL" id="AUI71938.1"/>
    </source>
</evidence>
<dbReference type="STRING" id="1423720.FC67_GL001216"/>
<proteinExistence type="predicted"/>
<name>A0A2K9HHT2_9LACO</name>
<organism evidence="1 2">
    <name type="scientific">Companilactobacillus alimentarius DSM 20249</name>
    <dbReference type="NCBI Taxonomy" id="1423720"/>
    <lineage>
        <taxon>Bacteria</taxon>
        <taxon>Bacillati</taxon>
        <taxon>Bacillota</taxon>
        <taxon>Bacilli</taxon>
        <taxon>Lactobacillales</taxon>
        <taxon>Lactobacillaceae</taxon>
        <taxon>Companilactobacillus</taxon>
    </lineage>
</organism>
<keyword evidence="1" id="KW-0378">Hydrolase</keyword>
<accession>A0A2K9HHT2</accession>
<dbReference type="Gene3D" id="3.40.50.1820">
    <property type="entry name" value="alpha/beta hydrolase"/>
    <property type="match status" value="1"/>
</dbReference>
<dbReference type="AlphaFoldDB" id="A0A2K9HHT2"/>
<protein>
    <submittedName>
        <fullName evidence="1">Alpha/beta hydrolase</fullName>
    </submittedName>
</protein>
<dbReference type="SUPFAM" id="SSF53474">
    <property type="entry name" value="alpha/beta-Hydrolases"/>
    <property type="match status" value="1"/>
</dbReference>
<dbReference type="GO" id="GO:0016787">
    <property type="term" value="F:hydrolase activity"/>
    <property type="evidence" value="ECO:0007669"/>
    <property type="project" value="UniProtKB-KW"/>
</dbReference>
<dbReference type="Proteomes" id="UP000234653">
    <property type="component" value="Chromosome"/>
</dbReference>
<reference evidence="1 2" key="1">
    <citation type="submission" date="2016-12" db="EMBL/GenBank/DDBJ databases">
        <title>The whole genome sequencing and assembly of Lactobacillus alimentarius DSM 20249T strain.</title>
        <authorList>
            <person name="Lee Y.-J."/>
            <person name="Yi H."/>
            <person name="Bahn Y.-S."/>
            <person name="Kim J.F."/>
            <person name="Lee D.-W."/>
        </authorList>
    </citation>
    <scope>NUCLEOTIDE SEQUENCE [LARGE SCALE GENOMIC DNA]</scope>
    <source>
        <strain evidence="1 2">DSM 20249</strain>
    </source>
</reference>
<evidence type="ECO:0000313" key="2">
    <source>
        <dbReference type="Proteomes" id="UP000234653"/>
    </source>
</evidence>
<keyword evidence="2" id="KW-1185">Reference proteome</keyword>